<keyword evidence="1" id="KW-0539">Nucleus</keyword>
<feature type="DNA-binding region" description="HMG box" evidence="1">
    <location>
        <begin position="47"/>
        <end position="113"/>
    </location>
</feature>
<keyword evidence="5" id="KW-1185">Reference proteome</keyword>
<evidence type="ECO:0000313" key="5">
    <source>
        <dbReference type="Proteomes" id="UP000007431"/>
    </source>
</evidence>
<evidence type="ECO:0000259" key="3">
    <source>
        <dbReference type="PROSITE" id="PS50118"/>
    </source>
</evidence>
<dbReference type="AlphaFoldDB" id="D8PU18"/>
<dbReference type="HOGENOM" id="CLU_525955_0_0_1"/>
<dbReference type="InterPro" id="IPR009071">
    <property type="entry name" value="HMG_box_dom"/>
</dbReference>
<dbReference type="SUPFAM" id="SSF47095">
    <property type="entry name" value="HMG-box"/>
    <property type="match status" value="1"/>
</dbReference>
<organism evidence="5">
    <name type="scientific">Schizophyllum commune (strain H4-8 / FGSC 9210)</name>
    <name type="common">Split gill fungus</name>
    <dbReference type="NCBI Taxonomy" id="578458"/>
    <lineage>
        <taxon>Eukaryota</taxon>
        <taxon>Fungi</taxon>
        <taxon>Dikarya</taxon>
        <taxon>Basidiomycota</taxon>
        <taxon>Agaricomycotina</taxon>
        <taxon>Agaricomycetes</taxon>
        <taxon>Agaricomycetidae</taxon>
        <taxon>Agaricales</taxon>
        <taxon>Schizophyllaceae</taxon>
        <taxon>Schizophyllum</taxon>
    </lineage>
</organism>
<accession>D8PU18</accession>
<gene>
    <name evidence="4" type="ORF">SCHCODRAFT_242149</name>
</gene>
<keyword evidence="1" id="KW-0238">DNA-binding</keyword>
<feature type="compositionally biased region" description="Basic residues" evidence="2">
    <location>
        <begin position="118"/>
        <end position="140"/>
    </location>
</feature>
<protein>
    <recommendedName>
        <fullName evidence="3">HMG box domain-containing protein</fullName>
    </recommendedName>
</protein>
<evidence type="ECO:0000256" key="2">
    <source>
        <dbReference type="SAM" id="MobiDB-lite"/>
    </source>
</evidence>
<dbReference type="GO" id="GO:0005634">
    <property type="term" value="C:nucleus"/>
    <property type="evidence" value="ECO:0007669"/>
    <property type="project" value="UniProtKB-UniRule"/>
</dbReference>
<dbReference type="EMBL" id="GL377303">
    <property type="protein sequence ID" value="EFJ00683.1"/>
    <property type="molecule type" value="Genomic_DNA"/>
</dbReference>
<dbReference type="InterPro" id="IPR036910">
    <property type="entry name" value="HMG_box_dom_sf"/>
</dbReference>
<dbReference type="Proteomes" id="UP000007431">
    <property type="component" value="Unassembled WGS sequence"/>
</dbReference>
<evidence type="ECO:0000313" key="4">
    <source>
        <dbReference type="EMBL" id="EFJ00683.1"/>
    </source>
</evidence>
<evidence type="ECO:0000256" key="1">
    <source>
        <dbReference type="PROSITE-ProRule" id="PRU00267"/>
    </source>
</evidence>
<feature type="region of interest" description="Disordered" evidence="2">
    <location>
        <begin position="374"/>
        <end position="410"/>
    </location>
</feature>
<name>D8PU18_SCHCM</name>
<reference evidence="4 5" key="1">
    <citation type="journal article" date="2010" name="Nat. Biotechnol.">
        <title>Genome sequence of the model mushroom Schizophyllum commune.</title>
        <authorList>
            <person name="Ohm R.A."/>
            <person name="de Jong J.F."/>
            <person name="Lugones L.G."/>
            <person name="Aerts A."/>
            <person name="Kothe E."/>
            <person name="Stajich J.E."/>
            <person name="de Vries R.P."/>
            <person name="Record E."/>
            <person name="Levasseur A."/>
            <person name="Baker S.E."/>
            <person name="Bartholomew K.A."/>
            <person name="Coutinho P.M."/>
            <person name="Erdmann S."/>
            <person name="Fowler T.J."/>
            <person name="Gathman A.C."/>
            <person name="Lombard V."/>
            <person name="Henrissat B."/>
            <person name="Knabe N."/>
            <person name="Kuees U."/>
            <person name="Lilly W.W."/>
            <person name="Lindquist E."/>
            <person name="Lucas S."/>
            <person name="Magnuson J.K."/>
            <person name="Piumi F."/>
            <person name="Raudaskoski M."/>
            <person name="Salamov A."/>
            <person name="Schmutz J."/>
            <person name="Schwarze F.W.M.R."/>
            <person name="vanKuyk P.A."/>
            <person name="Horton J.S."/>
            <person name="Grigoriev I.V."/>
            <person name="Woesten H.A.B."/>
        </authorList>
    </citation>
    <scope>NUCLEOTIDE SEQUENCE [LARGE SCALE GENOMIC DNA]</scope>
    <source>
        <strain evidence="5">H4-8 / FGSC 9210</strain>
    </source>
</reference>
<sequence>MLAMQPGPSDDVSVLSQPGYRTVLVLLAKKENVRDALQAAYRPPVEPRRSPNGFMVFRSWYNSIMGPSCTLQQRISMAATDVWRRMTSAERALFMEESERRKTLLFAEHPDFEWNAKAKGKKVTKKQRASKGAARARRAAVVRPQDRSPSTPAPAPGPLSGAEEGLYRGSVTPSCCTPALSPSGSSVYEYTPRRDNHALPSARWTRTPAPVMPAAMMPQVLTMQEKPFGYDDFAQMVAIGEELGPLAYRPHVEYGPSVNMLGLNGVQDFPTATIGFDTQLDYTPSPSPLPLGDVVSWTPQQAAIGLSFFPEADIVAGPSTPIVPTASQDFPTAPASFDTQHQLTPCPSPLPLDEDVHWTPEQVAIGLSFFPDADTVAGPSAQTAHTAPHPAPEPQAERSGPIGPPFAPTPSLLLDQPVFPTSEIGWNLEGFSPQPASLPAQEASEAVQPGLEENWLNLERCSDEPVAVVAGPSNRDEEWQPYLSLAQRAIEGQERTRRAYHPYRYPYHQQLWWHRGYY</sequence>
<dbReference type="InParanoid" id="D8PU18"/>
<dbReference type="VEuPathDB" id="FungiDB:SCHCODRAFT_0242149"/>
<proteinExistence type="predicted"/>
<dbReference type="GO" id="GO:0003677">
    <property type="term" value="F:DNA binding"/>
    <property type="evidence" value="ECO:0007669"/>
    <property type="project" value="UniProtKB-UniRule"/>
</dbReference>
<feature type="domain" description="HMG box" evidence="3">
    <location>
        <begin position="47"/>
        <end position="113"/>
    </location>
</feature>
<dbReference type="PROSITE" id="PS50118">
    <property type="entry name" value="HMG_BOX_2"/>
    <property type="match status" value="1"/>
</dbReference>
<feature type="region of interest" description="Disordered" evidence="2">
    <location>
        <begin position="117"/>
        <end position="166"/>
    </location>
</feature>
<dbReference type="Gene3D" id="1.10.30.10">
    <property type="entry name" value="High mobility group box domain"/>
    <property type="match status" value="1"/>
</dbReference>